<name>A0A7J8ILL2_ROUAE</name>
<evidence type="ECO:0000313" key="1">
    <source>
        <dbReference type="EMBL" id="KAF6485474.1"/>
    </source>
</evidence>
<sequence>MGATSGRGKRPVAGRKREVRHVTPDACRPAWRGGKPRWCSLWAPPCVSQRLLSPVNCILQGVLRTSVYIHHSIPEPHRGYSWKLKTGTEVTLFVSQSSLVCLSFSQQPSFAFSCYVRSQTAGPYSSA</sequence>
<dbReference type="Proteomes" id="UP000593571">
    <property type="component" value="Unassembled WGS sequence"/>
</dbReference>
<organism evidence="1 2">
    <name type="scientific">Rousettus aegyptiacus</name>
    <name type="common">Egyptian fruit bat</name>
    <name type="synonym">Pteropus aegyptiacus</name>
    <dbReference type="NCBI Taxonomy" id="9407"/>
    <lineage>
        <taxon>Eukaryota</taxon>
        <taxon>Metazoa</taxon>
        <taxon>Chordata</taxon>
        <taxon>Craniata</taxon>
        <taxon>Vertebrata</taxon>
        <taxon>Euteleostomi</taxon>
        <taxon>Mammalia</taxon>
        <taxon>Eutheria</taxon>
        <taxon>Laurasiatheria</taxon>
        <taxon>Chiroptera</taxon>
        <taxon>Yinpterochiroptera</taxon>
        <taxon>Pteropodoidea</taxon>
        <taxon>Pteropodidae</taxon>
        <taxon>Rousettinae</taxon>
        <taxon>Rousettus</taxon>
    </lineage>
</organism>
<gene>
    <name evidence="1" type="ORF">HJG63_010663</name>
</gene>
<proteinExistence type="predicted"/>
<reference evidence="1 2" key="1">
    <citation type="journal article" date="2020" name="Nature">
        <title>Six reference-quality genomes reveal evolution of bat adaptations.</title>
        <authorList>
            <person name="Jebb D."/>
            <person name="Huang Z."/>
            <person name="Pippel M."/>
            <person name="Hughes G.M."/>
            <person name="Lavrichenko K."/>
            <person name="Devanna P."/>
            <person name="Winkler S."/>
            <person name="Jermiin L.S."/>
            <person name="Skirmuntt E.C."/>
            <person name="Katzourakis A."/>
            <person name="Burkitt-Gray L."/>
            <person name="Ray D.A."/>
            <person name="Sullivan K.A.M."/>
            <person name="Roscito J.G."/>
            <person name="Kirilenko B.M."/>
            <person name="Davalos L.M."/>
            <person name="Corthals A.P."/>
            <person name="Power M.L."/>
            <person name="Jones G."/>
            <person name="Ransome R.D."/>
            <person name="Dechmann D.K.N."/>
            <person name="Locatelli A.G."/>
            <person name="Puechmaille S.J."/>
            <person name="Fedrigo O."/>
            <person name="Jarvis E.D."/>
            <person name="Hiller M."/>
            <person name="Vernes S.C."/>
            <person name="Myers E.W."/>
            <person name="Teeling E.C."/>
        </authorList>
    </citation>
    <scope>NUCLEOTIDE SEQUENCE [LARGE SCALE GENOMIC DNA]</scope>
    <source>
        <strain evidence="1">MRouAeg1</strain>
        <tissue evidence="1">Muscle</tissue>
    </source>
</reference>
<dbReference type="AlphaFoldDB" id="A0A7J8ILL2"/>
<dbReference type="EMBL" id="JACASE010000003">
    <property type="protein sequence ID" value="KAF6485474.1"/>
    <property type="molecule type" value="Genomic_DNA"/>
</dbReference>
<protein>
    <submittedName>
        <fullName evidence="1">Uncharacterized protein</fullName>
    </submittedName>
</protein>
<evidence type="ECO:0000313" key="2">
    <source>
        <dbReference type="Proteomes" id="UP000593571"/>
    </source>
</evidence>
<accession>A0A7J8ILL2</accession>
<keyword evidence="2" id="KW-1185">Reference proteome</keyword>
<comment type="caution">
    <text evidence="1">The sequence shown here is derived from an EMBL/GenBank/DDBJ whole genome shotgun (WGS) entry which is preliminary data.</text>
</comment>